<feature type="compositionally biased region" description="Polar residues" evidence="1">
    <location>
        <begin position="73"/>
        <end position="95"/>
    </location>
</feature>
<dbReference type="Proteomes" id="UP000011086">
    <property type="component" value="Unassembled WGS sequence"/>
</dbReference>
<accession>A0AA97P075</accession>
<protein>
    <submittedName>
        <fullName evidence="2">Uncharacterized protein</fullName>
    </submittedName>
</protein>
<dbReference type="EMBL" id="JH793323">
    <property type="protein sequence ID" value="ELQ39558.1"/>
    <property type="molecule type" value="Genomic_DNA"/>
</dbReference>
<organism evidence="2">
    <name type="scientific">Pyricularia oryzae (strain Y34)</name>
    <name type="common">Rice blast fungus</name>
    <name type="synonym">Magnaporthe oryzae</name>
    <dbReference type="NCBI Taxonomy" id="1143189"/>
    <lineage>
        <taxon>Eukaryota</taxon>
        <taxon>Fungi</taxon>
        <taxon>Dikarya</taxon>
        <taxon>Ascomycota</taxon>
        <taxon>Pezizomycotina</taxon>
        <taxon>Sordariomycetes</taxon>
        <taxon>Sordariomycetidae</taxon>
        <taxon>Magnaporthales</taxon>
        <taxon>Pyriculariaceae</taxon>
        <taxon>Pyricularia</taxon>
    </lineage>
</organism>
<sequence>MQPCSDGLPNLRTLYCKAGPAQDKEPPRTAARPYLRVTAAFSFYCSQGYLFLLSHLEQPILSQEPLPTYNSLTITQANQPPNWGNSRTRPSSQPMWQVGFGGVAQMRGRSADGHKQPSGGCARLKIEHYATRRGGG</sequence>
<gene>
    <name evidence="2" type="ORF">OOU_Y34scaffold00493g23</name>
</gene>
<name>A0AA97P075_PYRO3</name>
<feature type="region of interest" description="Disordered" evidence="1">
    <location>
        <begin position="73"/>
        <end position="97"/>
    </location>
</feature>
<evidence type="ECO:0000256" key="1">
    <source>
        <dbReference type="SAM" id="MobiDB-lite"/>
    </source>
</evidence>
<proteinExistence type="predicted"/>
<dbReference type="AlphaFoldDB" id="A0AA97P075"/>
<reference evidence="2" key="1">
    <citation type="journal article" date="2012" name="PLoS Genet.">
        <title>Comparative analysis of the genomes of two field isolates of the rice blast fungus Magnaporthe oryzae.</title>
        <authorList>
            <person name="Xue M."/>
            <person name="Yang J."/>
            <person name="Li Z."/>
            <person name="Hu S."/>
            <person name="Yao N."/>
            <person name="Dean R.A."/>
            <person name="Zhao W."/>
            <person name="Shen M."/>
            <person name="Zhang H."/>
            <person name="Li C."/>
            <person name="Liu L."/>
            <person name="Cao L."/>
            <person name="Xu X."/>
            <person name="Xing Y."/>
            <person name="Hsiang T."/>
            <person name="Zhang Z."/>
            <person name="Xu J.R."/>
            <person name="Peng Y.L."/>
        </authorList>
    </citation>
    <scope>NUCLEOTIDE SEQUENCE</scope>
    <source>
        <strain evidence="2">Y34</strain>
    </source>
</reference>
<evidence type="ECO:0000313" key="2">
    <source>
        <dbReference type="EMBL" id="ELQ39558.1"/>
    </source>
</evidence>